<feature type="region of interest" description="Disordered" evidence="1">
    <location>
        <begin position="1"/>
        <end position="23"/>
    </location>
</feature>
<dbReference type="AlphaFoldDB" id="A0A8K2A9G0"/>
<reference evidence="2" key="1">
    <citation type="submission" date="2019-12" db="EMBL/GenBank/DDBJ databases">
        <title>High-Quality draft genome sequences of three cyanobacteria isolated from the limestone walls of the Old Cathedral of Coimbra.</title>
        <authorList>
            <person name="Tiago I."/>
            <person name="Soares F."/>
            <person name="Portugal A."/>
        </authorList>
    </citation>
    <scope>NUCLEOTIDE SEQUENCE [LARGE SCALE GENOMIC DNA]</scope>
    <source>
        <strain evidence="2">C</strain>
    </source>
</reference>
<organism evidence="2 3">
    <name type="scientific">Petrachloros mirabilis ULC683</name>
    <dbReference type="NCBI Taxonomy" id="2781853"/>
    <lineage>
        <taxon>Bacteria</taxon>
        <taxon>Bacillati</taxon>
        <taxon>Cyanobacteriota</taxon>
        <taxon>Cyanophyceae</taxon>
        <taxon>Synechococcales</taxon>
        <taxon>Petrachlorosaceae</taxon>
        <taxon>Petrachloros</taxon>
        <taxon>Petrachloros mirabilis</taxon>
    </lineage>
</organism>
<feature type="compositionally biased region" description="Polar residues" evidence="1">
    <location>
        <begin position="1"/>
        <end position="11"/>
    </location>
</feature>
<gene>
    <name evidence="2" type="ORF">GS597_16095</name>
</gene>
<protein>
    <submittedName>
        <fullName evidence="2">Uncharacterized protein</fullName>
    </submittedName>
</protein>
<dbReference type="Proteomes" id="UP000607397">
    <property type="component" value="Unassembled WGS sequence"/>
</dbReference>
<dbReference type="EMBL" id="WVIC01000038">
    <property type="protein sequence ID" value="NCJ08000.1"/>
    <property type="molecule type" value="Genomic_DNA"/>
</dbReference>
<sequence>MSKSSSPSEMTVPSAEKRLSESVKVSYGSDQQAAFWDLKNQVESLLAELENLKVSQP</sequence>
<proteinExistence type="predicted"/>
<comment type="caution">
    <text evidence="2">The sequence shown here is derived from an EMBL/GenBank/DDBJ whole genome shotgun (WGS) entry which is preliminary data.</text>
</comment>
<dbReference type="RefSeq" id="WP_161826478.1">
    <property type="nucleotide sequence ID" value="NZ_WVIC01000038.1"/>
</dbReference>
<evidence type="ECO:0000313" key="3">
    <source>
        <dbReference type="Proteomes" id="UP000607397"/>
    </source>
</evidence>
<evidence type="ECO:0000256" key="1">
    <source>
        <dbReference type="SAM" id="MobiDB-lite"/>
    </source>
</evidence>
<keyword evidence="3" id="KW-1185">Reference proteome</keyword>
<name>A0A8K2A9G0_9CYAN</name>
<evidence type="ECO:0000313" key="2">
    <source>
        <dbReference type="EMBL" id="NCJ08000.1"/>
    </source>
</evidence>
<accession>A0A8K2A9G0</accession>